<evidence type="ECO:0000313" key="3">
    <source>
        <dbReference type="EMBL" id="AWG20971.1"/>
    </source>
</evidence>
<sequence>MKKINQFLFAFISVLAVSCTADDVENRPVVSKIATPEMTAPTTAKQYVLKEVNASSDADRFVWTAAQYTESVVVQYSLMMDVSGGDFTKAQTLVKTSSVTQASVSVKALNQAAIELGAVPGTPKQFDVKVMATVSGGVPTESAKVITISINTYSGLIAYPFTDWYLVGDATVAGWDNNNKNQVLFRGGTNPKEYRFTGYFKAGYFKLISTLGQWAPMYGKGDAGTIVSRAKDADPDPASFEIATAGYYTFTMNTETLKYTLVPYNATAATSYTRIGFIGSSRTGTDAGWSGDDTPMVKSTFDTHLWTLTITLFDGKGKFRANNAWDKSWGGDTAFAAFPTQGASGGDIPVARSKYKVLFNDLDGSYMMFPNQE</sequence>
<proteinExistence type="predicted"/>
<dbReference type="GO" id="GO:0019867">
    <property type="term" value="C:outer membrane"/>
    <property type="evidence" value="ECO:0007669"/>
    <property type="project" value="InterPro"/>
</dbReference>
<keyword evidence="4" id="KW-1185">Reference proteome</keyword>
<evidence type="ECO:0000259" key="2">
    <source>
        <dbReference type="Pfam" id="PF14292"/>
    </source>
</evidence>
<feature type="chain" id="PRO_5015583567" evidence="1">
    <location>
        <begin position="22"/>
        <end position="373"/>
    </location>
</feature>
<name>A0A2S1LB67_9FLAO</name>
<feature type="signal peptide" evidence="1">
    <location>
        <begin position="1"/>
        <end position="21"/>
    </location>
</feature>
<dbReference type="PROSITE" id="PS51257">
    <property type="entry name" value="PROKAR_LIPOPROTEIN"/>
    <property type="match status" value="1"/>
</dbReference>
<dbReference type="Proteomes" id="UP000244527">
    <property type="component" value="Chromosome"/>
</dbReference>
<dbReference type="InterPro" id="IPR025970">
    <property type="entry name" value="SusE"/>
</dbReference>
<dbReference type="KEGG" id="ffa:FFWV33_05170"/>
<dbReference type="RefSeq" id="WP_108739924.1">
    <property type="nucleotide sequence ID" value="NZ_CP020918.1"/>
</dbReference>
<dbReference type="Gene3D" id="2.60.40.10">
    <property type="entry name" value="Immunoglobulins"/>
    <property type="match status" value="1"/>
</dbReference>
<accession>A0A2S1LB67</accession>
<evidence type="ECO:0000313" key="4">
    <source>
        <dbReference type="Proteomes" id="UP000244527"/>
    </source>
</evidence>
<dbReference type="EMBL" id="CP020918">
    <property type="protein sequence ID" value="AWG20971.1"/>
    <property type="molecule type" value="Genomic_DNA"/>
</dbReference>
<dbReference type="Gene3D" id="2.60.40.3620">
    <property type="match status" value="1"/>
</dbReference>
<organism evidence="3 4">
    <name type="scientific">Flavobacterium faecale</name>
    <dbReference type="NCBI Taxonomy" id="1355330"/>
    <lineage>
        <taxon>Bacteria</taxon>
        <taxon>Pseudomonadati</taxon>
        <taxon>Bacteroidota</taxon>
        <taxon>Flavobacteriia</taxon>
        <taxon>Flavobacteriales</taxon>
        <taxon>Flavobacteriaceae</taxon>
        <taxon>Flavobacterium</taxon>
    </lineage>
</organism>
<dbReference type="Pfam" id="PF14292">
    <property type="entry name" value="SusE"/>
    <property type="match status" value="1"/>
</dbReference>
<protein>
    <submittedName>
        <fullName evidence="3">DUF5116 domain-containing protein</fullName>
    </submittedName>
</protein>
<dbReference type="AlphaFoldDB" id="A0A2S1LB67"/>
<gene>
    <name evidence="3" type="ORF">FFWV33_05170</name>
</gene>
<evidence type="ECO:0000256" key="1">
    <source>
        <dbReference type="SAM" id="SignalP"/>
    </source>
</evidence>
<reference evidence="3 4" key="1">
    <citation type="submission" date="2017-04" db="EMBL/GenBank/DDBJ databases">
        <title>Compelte genome sequence of WV33.</title>
        <authorList>
            <person name="Lee P.C."/>
        </authorList>
    </citation>
    <scope>NUCLEOTIDE SEQUENCE [LARGE SCALE GENOMIC DNA]</scope>
    <source>
        <strain evidence="3 4">WV33</strain>
    </source>
</reference>
<dbReference type="GO" id="GO:2001070">
    <property type="term" value="F:starch binding"/>
    <property type="evidence" value="ECO:0007669"/>
    <property type="project" value="InterPro"/>
</dbReference>
<dbReference type="InterPro" id="IPR013783">
    <property type="entry name" value="Ig-like_fold"/>
</dbReference>
<dbReference type="OrthoDB" id="975117at2"/>
<keyword evidence="1" id="KW-0732">Signal</keyword>
<feature type="domain" description="SusE outer membrane protein" evidence="2">
    <location>
        <begin position="27"/>
        <end position="130"/>
    </location>
</feature>